<dbReference type="AlphaFoldDB" id="B0ER85"/>
<sequence>MEKTPRNSVEDLLTLFKDVKDDNKLESEETKKTEKKERRKSLSINVNDEVPEKRKRKSTKQEGTPQPKVGAMLEIQYKHLPDKIDISELKVLIEKIPRMEEKIMFNEKKIDYCT</sequence>
<dbReference type="EMBL" id="DS550456">
    <property type="protein sequence ID" value="EDR22961.1"/>
    <property type="molecule type" value="Genomic_DNA"/>
</dbReference>
<keyword evidence="3" id="KW-1185">Reference proteome</keyword>
<reference evidence="3" key="1">
    <citation type="submission" date="2007-12" db="EMBL/GenBank/DDBJ databases">
        <title>Annotation of Entamoeba dispar SAW760.</title>
        <authorList>
            <person name="Lorenzi H."/>
            <person name="Inman J."/>
            <person name="Schobel S."/>
            <person name="Amedeo P."/>
            <person name="Caler E."/>
        </authorList>
    </citation>
    <scope>NUCLEOTIDE SEQUENCE [LARGE SCALE GENOMIC DNA]</scope>
    <source>
        <strain evidence="3">ATCC PRA-260 / SAW760</strain>
    </source>
</reference>
<name>B0ER85_ENTDS</name>
<organism evidence="3">
    <name type="scientific">Entamoeba dispar (strain ATCC PRA-260 / SAW760)</name>
    <dbReference type="NCBI Taxonomy" id="370354"/>
    <lineage>
        <taxon>Eukaryota</taxon>
        <taxon>Amoebozoa</taxon>
        <taxon>Evosea</taxon>
        <taxon>Archamoebae</taxon>
        <taxon>Mastigamoebida</taxon>
        <taxon>Entamoebidae</taxon>
        <taxon>Entamoeba</taxon>
    </lineage>
</organism>
<evidence type="ECO:0000313" key="2">
    <source>
        <dbReference type="EMBL" id="EDR22961.1"/>
    </source>
</evidence>
<dbReference type="KEGG" id="edi:EDI_166870"/>
<proteinExistence type="predicted"/>
<accession>B0ER85</accession>
<gene>
    <name evidence="2" type="ORF">EDI_166870</name>
</gene>
<dbReference type="VEuPathDB" id="AmoebaDB:EDI_166870"/>
<feature type="compositionally biased region" description="Basic and acidic residues" evidence="1">
    <location>
        <begin position="24"/>
        <end position="36"/>
    </location>
</feature>
<dbReference type="GeneID" id="5885782"/>
<evidence type="ECO:0000313" key="3">
    <source>
        <dbReference type="Proteomes" id="UP000008076"/>
    </source>
</evidence>
<evidence type="ECO:0000256" key="1">
    <source>
        <dbReference type="SAM" id="MobiDB-lite"/>
    </source>
</evidence>
<dbReference type="RefSeq" id="XP_001740614.1">
    <property type="nucleotide sequence ID" value="XM_001740562.1"/>
</dbReference>
<dbReference type="Proteomes" id="UP000008076">
    <property type="component" value="Unassembled WGS sequence"/>
</dbReference>
<protein>
    <submittedName>
        <fullName evidence="2">Uncharacterized protein</fullName>
    </submittedName>
</protein>
<feature type="region of interest" description="Disordered" evidence="1">
    <location>
        <begin position="24"/>
        <end position="69"/>
    </location>
</feature>